<reference evidence="6" key="1">
    <citation type="submission" date="2013-03" db="EMBL/GenBank/DDBJ databases">
        <title>Draft genome sequence of Bacillus firmus DS1.</title>
        <authorList>
            <person name="Peng D."/>
            <person name="Zhu L."/>
            <person name="Sun M."/>
        </authorList>
    </citation>
    <scope>NUCLEOTIDE SEQUENCE [LARGE SCALE GENOMIC DNA]</scope>
    <source>
        <strain evidence="6">DS1</strain>
    </source>
</reference>
<evidence type="ECO:0000313" key="5">
    <source>
        <dbReference type="EMBL" id="EWG09968.1"/>
    </source>
</evidence>
<evidence type="ECO:0000256" key="1">
    <source>
        <dbReference type="ARBA" id="ARBA00010211"/>
    </source>
</evidence>
<dbReference type="Pfam" id="PF01557">
    <property type="entry name" value="FAA_hydrolase"/>
    <property type="match status" value="1"/>
</dbReference>
<evidence type="ECO:0000259" key="3">
    <source>
        <dbReference type="Pfam" id="PF01557"/>
    </source>
</evidence>
<dbReference type="SUPFAM" id="SSF56529">
    <property type="entry name" value="FAH"/>
    <property type="match status" value="1"/>
</dbReference>
<dbReference type="Gene3D" id="3.90.850.10">
    <property type="entry name" value="Fumarylacetoacetase-like, C-terminal domain"/>
    <property type="match status" value="1"/>
</dbReference>
<dbReference type="GO" id="GO:0018773">
    <property type="term" value="F:acetylpyruvate hydrolase activity"/>
    <property type="evidence" value="ECO:0007669"/>
    <property type="project" value="TreeGrafter"/>
</dbReference>
<accession>W7KUV4</accession>
<comment type="caution">
    <text evidence="5">The sequence shown here is derived from an EMBL/GenBank/DDBJ whole genome shotgun (WGS) entry which is preliminary data.</text>
</comment>
<dbReference type="EMBL" id="APVL01000012">
    <property type="protein sequence ID" value="EWG09968.1"/>
    <property type="molecule type" value="Genomic_DNA"/>
</dbReference>
<dbReference type="AlphaFoldDB" id="W7KUV4"/>
<evidence type="ECO:0000256" key="2">
    <source>
        <dbReference type="ARBA" id="ARBA00022723"/>
    </source>
</evidence>
<dbReference type="OrthoDB" id="9805307at2"/>
<feature type="domain" description="Fumarylacetoacetase-like C-terminal" evidence="3">
    <location>
        <begin position="57"/>
        <end position="251"/>
    </location>
</feature>
<dbReference type="Gene3D" id="2.30.30.370">
    <property type="entry name" value="FAH"/>
    <property type="match status" value="1"/>
</dbReference>
<dbReference type="RefSeq" id="WP_051488911.1">
    <property type="nucleotide sequence ID" value="NZ_APVL01000012.1"/>
</dbReference>
<dbReference type="eggNOG" id="COG0179">
    <property type="taxonomic scope" value="Bacteria"/>
</dbReference>
<gene>
    <name evidence="5" type="ORF">PBF_16354</name>
</gene>
<dbReference type="InterPro" id="IPR036663">
    <property type="entry name" value="Fumarylacetoacetase_C_sf"/>
</dbReference>
<evidence type="ECO:0000259" key="4">
    <source>
        <dbReference type="Pfam" id="PF10370"/>
    </source>
</evidence>
<dbReference type="Pfam" id="PF10370">
    <property type="entry name" value="Rv2993c-like_N"/>
    <property type="match status" value="1"/>
</dbReference>
<dbReference type="Proteomes" id="UP000019270">
    <property type="component" value="Unassembled WGS sequence"/>
</dbReference>
<reference evidence="5 6" key="2">
    <citation type="journal article" date="2016" name="Sci. Rep.">
        <title>A novel serine protease, Sep1, from Bacillus firmus DS-1 has nematicidal activity and degrades multiple intestinal-associated nematode proteins.</title>
        <authorList>
            <person name="Geng C."/>
            <person name="Nie X."/>
            <person name="Tang Z."/>
            <person name="Zhang Y."/>
            <person name="Lin J."/>
            <person name="Sun M."/>
            <person name="Peng D."/>
        </authorList>
    </citation>
    <scope>NUCLEOTIDE SEQUENCE [LARGE SCALE GENOMIC DNA]</scope>
    <source>
        <strain evidence="5 6">DS1</strain>
    </source>
</reference>
<evidence type="ECO:0000313" key="6">
    <source>
        <dbReference type="Proteomes" id="UP000019270"/>
    </source>
</evidence>
<dbReference type="GO" id="GO:0016853">
    <property type="term" value="F:isomerase activity"/>
    <property type="evidence" value="ECO:0007669"/>
    <property type="project" value="UniProtKB-ARBA"/>
</dbReference>
<dbReference type="InterPro" id="IPR011234">
    <property type="entry name" value="Fumarylacetoacetase-like_C"/>
</dbReference>
<proteinExistence type="inferred from homology"/>
<dbReference type="PANTHER" id="PTHR11820:SF7">
    <property type="entry name" value="ACYLPYRUVASE FAHD1, MITOCHONDRIAL"/>
    <property type="match status" value="1"/>
</dbReference>
<name>W7KUV4_CYTFI</name>
<sequence length="267" mass="29129">MKYVRFSKNNRNLFGVLEGETITQLDGDFLSGTAKSTGDTFHLEEVTLLAPVDPRQVVAIGLNYALHAEESGKPIPDEPMMFMVSPTSVVADGDEIILPNLEHRIDYEAELAIVIGKQAKNVQIEEALDYVFGYTACNDVSDRNLQKKDGQFTRAKSFATFKPLGPVIETDLNPNNVEIKLTVNGEVRQHSNTDDLIHDIESLIVKVTEVMTLNPGDIIITGTPSGVGPLKPGDDVVLEIEGIGQLRNKVVDGTKGTNRPAEETQSA</sequence>
<dbReference type="InterPro" id="IPR018833">
    <property type="entry name" value="Rv2993c-like_N"/>
</dbReference>
<organism evidence="5 6">
    <name type="scientific">Cytobacillus firmus DS1</name>
    <dbReference type="NCBI Taxonomy" id="1307436"/>
    <lineage>
        <taxon>Bacteria</taxon>
        <taxon>Bacillati</taxon>
        <taxon>Bacillota</taxon>
        <taxon>Bacilli</taxon>
        <taxon>Bacillales</taxon>
        <taxon>Bacillaceae</taxon>
        <taxon>Cytobacillus</taxon>
    </lineage>
</organism>
<dbReference type="PATRIC" id="fig|1307436.3.peg.3510"/>
<dbReference type="PANTHER" id="PTHR11820">
    <property type="entry name" value="ACYLPYRUVASE"/>
    <property type="match status" value="1"/>
</dbReference>
<dbReference type="GO" id="GO:0019752">
    <property type="term" value="P:carboxylic acid metabolic process"/>
    <property type="evidence" value="ECO:0007669"/>
    <property type="project" value="UniProtKB-ARBA"/>
</dbReference>
<keyword evidence="2" id="KW-0479">Metal-binding</keyword>
<dbReference type="GO" id="GO:0046872">
    <property type="term" value="F:metal ion binding"/>
    <property type="evidence" value="ECO:0007669"/>
    <property type="project" value="UniProtKB-KW"/>
</dbReference>
<dbReference type="FunFam" id="3.90.850.10:FF:000002">
    <property type="entry name" value="2-hydroxyhepta-2,4-diene-1,7-dioate isomerase"/>
    <property type="match status" value="1"/>
</dbReference>
<comment type="similarity">
    <text evidence="1">Belongs to the FAH family.</text>
</comment>
<feature type="domain" description="Rv2993c-like N-terminal" evidence="4">
    <location>
        <begin position="1"/>
        <end position="51"/>
    </location>
</feature>
<protein>
    <submittedName>
        <fullName evidence="5">Fumarylacetoacetase</fullName>
    </submittedName>
</protein>